<dbReference type="WBParaSite" id="NBR_0000168901-mRNA-1">
    <property type="protein sequence ID" value="NBR_0000168901-mRNA-1"/>
    <property type="gene ID" value="NBR_0000168901"/>
</dbReference>
<dbReference type="EMBL" id="UYSL01001473">
    <property type="protein sequence ID" value="VDL65275.1"/>
    <property type="molecule type" value="Genomic_DNA"/>
</dbReference>
<evidence type="ECO:0000313" key="4">
    <source>
        <dbReference type="WBParaSite" id="NBR_0000168901-mRNA-1"/>
    </source>
</evidence>
<protein>
    <submittedName>
        <fullName evidence="4">Lipoprotein</fullName>
    </submittedName>
</protein>
<dbReference type="STRING" id="27835.A0A0N4XGN7"/>
<evidence type="ECO:0000256" key="1">
    <source>
        <dbReference type="SAM" id="MobiDB-lite"/>
    </source>
</evidence>
<name>A0A0N4XGN7_NIPBR</name>
<dbReference type="AlphaFoldDB" id="A0A0N4XGN7"/>
<gene>
    <name evidence="2" type="ORF">NBR_LOCUS1690</name>
</gene>
<evidence type="ECO:0000313" key="2">
    <source>
        <dbReference type="EMBL" id="VDL65275.1"/>
    </source>
</evidence>
<keyword evidence="3" id="KW-1185">Reference proteome</keyword>
<feature type="compositionally biased region" description="Basic and acidic residues" evidence="1">
    <location>
        <begin position="48"/>
        <end position="67"/>
    </location>
</feature>
<dbReference type="Proteomes" id="UP000271162">
    <property type="component" value="Unassembled WGS sequence"/>
</dbReference>
<proteinExistence type="predicted"/>
<reference evidence="2 3" key="2">
    <citation type="submission" date="2018-11" db="EMBL/GenBank/DDBJ databases">
        <authorList>
            <consortium name="Pathogen Informatics"/>
        </authorList>
    </citation>
    <scope>NUCLEOTIDE SEQUENCE [LARGE SCALE GENOMIC DNA]</scope>
</reference>
<organism evidence="4">
    <name type="scientific">Nippostrongylus brasiliensis</name>
    <name type="common">Rat hookworm</name>
    <dbReference type="NCBI Taxonomy" id="27835"/>
    <lineage>
        <taxon>Eukaryota</taxon>
        <taxon>Metazoa</taxon>
        <taxon>Ecdysozoa</taxon>
        <taxon>Nematoda</taxon>
        <taxon>Chromadorea</taxon>
        <taxon>Rhabditida</taxon>
        <taxon>Rhabditina</taxon>
        <taxon>Rhabditomorpha</taxon>
        <taxon>Strongyloidea</taxon>
        <taxon>Heligmosomidae</taxon>
        <taxon>Nippostrongylus</taxon>
    </lineage>
</organism>
<feature type="region of interest" description="Disordered" evidence="1">
    <location>
        <begin position="45"/>
        <end position="74"/>
    </location>
</feature>
<sequence length="74" mass="8070">MIISISEAVDSEIFDTAGPFRPSYALGTYGGAHVGAPYEISSTPIEVNESRKQQIQNREPDKKKPEPPKAQAPK</sequence>
<evidence type="ECO:0000313" key="3">
    <source>
        <dbReference type="Proteomes" id="UP000271162"/>
    </source>
</evidence>
<reference evidence="4" key="1">
    <citation type="submission" date="2017-02" db="UniProtKB">
        <authorList>
            <consortium name="WormBaseParasite"/>
        </authorList>
    </citation>
    <scope>IDENTIFICATION</scope>
</reference>
<accession>A0A0N4XGN7</accession>